<evidence type="ECO:0000256" key="1">
    <source>
        <dbReference type="SAM" id="MobiDB-lite"/>
    </source>
</evidence>
<protein>
    <submittedName>
        <fullName evidence="3">Acetyl-CoA carboxylase</fullName>
        <ecNumber evidence="3">6.4.1.2</ecNumber>
    </submittedName>
</protein>
<accession>A0A7C9CW90</accession>
<reference evidence="3" key="1">
    <citation type="journal article" date="2013" name="J. Plant Res.">
        <title>Effect of fungi and light on seed germination of three Opuntia species from semiarid lands of central Mexico.</title>
        <authorList>
            <person name="Delgado-Sanchez P."/>
            <person name="Jimenez-Bremont J.F."/>
            <person name="Guerrero-Gonzalez Mde L."/>
            <person name="Flores J."/>
        </authorList>
    </citation>
    <scope>NUCLEOTIDE SEQUENCE</scope>
    <source>
        <tissue evidence="3">Cladode</tissue>
    </source>
</reference>
<dbReference type="Gene3D" id="2.40.50.100">
    <property type="match status" value="1"/>
</dbReference>
<dbReference type="GO" id="GO:0003989">
    <property type="term" value="F:acetyl-CoA carboxylase activity"/>
    <property type="evidence" value="ECO:0007669"/>
    <property type="project" value="UniProtKB-EC"/>
</dbReference>
<feature type="compositionally biased region" description="Low complexity" evidence="1">
    <location>
        <begin position="137"/>
        <end position="150"/>
    </location>
</feature>
<name>A0A7C9CW90_OPUST</name>
<dbReference type="EC" id="6.4.1.2" evidence="3"/>
<feature type="region of interest" description="Disordered" evidence="1">
    <location>
        <begin position="135"/>
        <end position="161"/>
    </location>
</feature>
<organism evidence="3">
    <name type="scientific">Opuntia streptacantha</name>
    <name type="common">Prickly pear cactus</name>
    <name type="synonym">Opuntia cardona</name>
    <dbReference type="NCBI Taxonomy" id="393608"/>
    <lineage>
        <taxon>Eukaryota</taxon>
        <taxon>Viridiplantae</taxon>
        <taxon>Streptophyta</taxon>
        <taxon>Embryophyta</taxon>
        <taxon>Tracheophyta</taxon>
        <taxon>Spermatophyta</taxon>
        <taxon>Magnoliopsida</taxon>
        <taxon>eudicotyledons</taxon>
        <taxon>Gunneridae</taxon>
        <taxon>Pentapetalae</taxon>
        <taxon>Caryophyllales</taxon>
        <taxon>Cactineae</taxon>
        <taxon>Cactaceae</taxon>
        <taxon>Opuntioideae</taxon>
        <taxon>Opuntia</taxon>
    </lineage>
</organism>
<dbReference type="PANTHER" id="PTHR47597">
    <property type="entry name" value="IS A MEMBER OF THE PF|00364 BIOTIN-REQUIRING ENZYMES FAMILY-RELATED"/>
    <property type="match status" value="1"/>
</dbReference>
<dbReference type="Pfam" id="PF00364">
    <property type="entry name" value="Biotin_lipoyl"/>
    <property type="match status" value="1"/>
</dbReference>
<dbReference type="SUPFAM" id="SSF51230">
    <property type="entry name" value="Single hybrid motif"/>
    <property type="match status" value="1"/>
</dbReference>
<feature type="domain" description="Lipoyl-binding" evidence="2">
    <location>
        <begin position="217"/>
        <end position="271"/>
    </location>
</feature>
<dbReference type="CDD" id="cd06850">
    <property type="entry name" value="biotinyl_domain"/>
    <property type="match status" value="1"/>
</dbReference>
<feature type="compositionally biased region" description="Polar residues" evidence="1">
    <location>
        <begin position="151"/>
        <end position="161"/>
    </location>
</feature>
<sequence length="278" mass="30102">MAASSLNASNSQILSLKLTRMIRFCMTFPTRYKQTGIKPKAWWHAGIMRLKKSKRALIVCSSQSSLVNKNEPVVSTLEEEGEQGSIADTVSQLIPNSDEVKFLLTEICDKTSVSEFELKLNGFHLRVTRALSGAAEPIASSSPQPSTSISENTTAEASSLNRPVSTSAQAICKPGSLAGESWTLLERAADEGLVIIRSPKVGFFQRSRTIKGRRAPPACEEKQLVKEGQVICYIEQLGSQFPVKTDVAGEVIKILCEDGDPVGYGDAVISILPTFPGI</sequence>
<dbReference type="InterPro" id="IPR000089">
    <property type="entry name" value="Biotin_lipoyl"/>
</dbReference>
<dbReference type="AlphaFoldDB" id="A0A7C9CW90"/>
<proteinExistence type="predicted"/>
<keyword evidence="3" id="KW-0436">Ligase</keyword>
<dbReference type="InterPro" id="IPR011053">
    <property type="entry name" value="Single_hybrid_motif"/>
</dbReference>
<dbReference type="InterPro" id="IPR053217">
    <property type="entry name" value="ACC_Biotin_Carrier"/>
</dbReference>
<evidence type="ECO:0000259" key="2">
    <source>
        <dbReference type="Pfam" id="PF00364"/>
    </source>
</evidence>
<reference evidence="3" key="2">
    <citation type="submission" date="2020-07" db="EMBL/GenBank/DDBJ databases">
        <authorList>
            <person name="Vera ALvarez R."/>
            <person name="Arias-Moreno D.M."/>
            <person name="Jimenez-Jacinto V."/>
            <person name="Jimenez-Bremont J.F."/>
            <person name="Swaminathan K."/>
            <person name="Moose S.P."/>
            <person name="Guerrero-Gonzalez M.L."/>
            <person name="Marino-Ramirez L."/>
            <person name="Landsman D."/>
            <person name="Rodriguez-Kessler M."/>
            <person name="Delgado-Sanchez P."/>
        </authorList>
    </citation>
    <scope>NUCLEOTIDE SEQUENCE</scope>
    <source>
        <tissue evidence="3">Cladode</tissue>
    </source>
</reference>
<dbReference type="PANTHER" id="PTHR47597:SF1">
    <property type="entry name" value="IS A MEMBER OF THE PF|00364 BIOTIN-REQUIRING ENZYMES FAMILY-RELATED"/>
    <property type="match status" value="1"/>
</dbReference>
<dbReference type="EMBL" id="GISG01052563">
    <property type="protein sequence ID" value="MBA4625523.1"/>
    <property type="molecule type" value="Transcribed_RNA"/>
</dbReference>
<evidence type="ECO:0000313" key="3">
    <source>
        <dbReference type="EMBL" id="MBA4625523.1"/>
    </source>
</evidence>